<feature type="region of interest" description="Disordered" evidence="4">
    <location>
        <begin position="305"/>
        <end position="342"/>
    </location>
</feature>
<dbReference type="InterPro" id="IPR008545">
    <property type="entry name" value="Web"/>
</dbReference>
<dbReference type="GO" id="GO:0009903">
    <property type="term" value="P:chloroplast avoidance movement"/>
    <property type="evidence" value="ECO:0007669"/>
    <property type="project" value="TreeGrafter"/>
</dbReference>
<accession>A0A8J5GB85</accession>
<comment type="similarity">
    <text evidence="1">Belongs to the WEB family.</text>
</comment>
<feature type="coiled-coil region" evidence="3">
    <location>
        <begin position="88"/>
        <end position="185"/>
    </location>
</feature>
<evidence type="ECO:0000256" key="4">
    <source>
        <dbReference type="SAM" id="MobiDB-lite"/>
    </source>
</evidence>
<gene>
    <name evidence="5" type="ORF">ZIOFF_037100</name>
</gene>
<protein>
    <submittedName>
        <fullName evidence="5">Uncharacterized protein</fullName>
    </submittedName>
</protein>
<keyword evidence="6" id="KW-1185">Reference proteome</keyword>
<dbReference type="EMBL" id="JACMSC010000010">
    <property type="protein sequence ID" value="KAG6504753.1"/>
    <property type="molecule type" value="Genomic_DNA"/>
</dbReference>
<organism evidence="5 6">
    <name type="scientific">Zingiber officinale</name>
    <name type="common">Ginger</name>
    <name type="synonym">Amomum zingiber</name>
    <dbReference type="NCBI Taxonomy" id="94328"/>
    <lineage>
        <taxon>Eukaryota</taxon>
        <taxon>Viridiplantae</taxon>
        <taxon>Streptophyta</taxon>
        <taxon>Embryophyta</taxon>
        <taxon>Tracheophyta</taxon>
        <taxon>Spermatophyta</taxon>
        <taxon>Magnoliopsida</taxon>
        <taxon>Liliopsida</taxon>
        <taxon>Zingiberales</taxon>
        <taxon>Zingiberaceae</taxon>
        <taxon>Zingiber</taxon>
    </lineage>
</organism>
<sequence>MIIAALALDIEKLVWHNLLKHAEEELQQVHEQMLLTNDVKSELCSASALIVNLKAELASLDHATSELEEPRSHIEKSREGVCSLQIQLSTLECQLEREKAALSTLREREGSVSVSISSLEAQLNSVNFELELIQERKEVTKKMAGDEQAKLREASKEAERVKQVANTAYEELRKAKEDATRAKAEATPMELRLIETAKVSLALACSEVKSLPGSREESSGVTLPFEGCNALSEKAKEAEEQAKRRTISAIELMEAVKRSESRSLEKLEKAKQTSEAKKKELRAAMERVEKFEEERLLMEQELQKPTEEHGGGFDGFPVLEGTGEPPGNSLCETHAENSKESPRGLVERAIYDAKVQSHKKKSSQCCMYGIIDPLSTFFFAMQSYDGGKWKQGSMDRDRTQGGSWFRFLTRINGRSPPRPCATYPNVENGLVITSSLMLNRKISANAFMLCVSLSVLCCSSWLGWYTPTTSPVTAACS</sequence>
<feature type="compositionally biased region" description="Basic and acidic residues" evidence="4">
    <location>
        <begin position="333"/>
        <end position="342"/>
    </location>
</feature>
<evidence type="ECO:0000313" key="5">
    <source>
        <dbReference type="EMBL" id="KAG6504753.1"/>
    </source>
</evidence>
<dbReference type="GO" id="GO:0005829">
    <property type="term" value="C:cytosol"/>
    <property type="evidence" value="ECO:0007669"/>
    <property type="project" value="TreeGrafter"/>
</dbReference>
<keyword evidence="2 3" id="KW-0175">Coiled coil</keyword>
<evidence type="ECO:0000256" key="2">
    <source>
        <dbReference type="ARBA" id="ARBA00023054"/>
    </source>
</evidence>
<dbReference type="Proteomes" id="UP000734854">
    <property type="component" value="Unassembled WGS sequence"/>
</dbReference>
<name>A0A8J5GB85_ZINOF</name>
<dbReference type="Pfam" id="PF05701">
    <property type="entry name" value="WEMBL"/>
    <property type="match status" value="1"/>
</dbReference>
<evidence type="ECO:0000256" key="1">
    <source>
        <dbReference type="ARBA" id="ARBA00005485"/>
    </source>
</evidence>
<evidence type="ECO:0000313" key="6">
    <source>
        <dbReference type="Proteomes" id="UP000734854"/>
    </source>
</evidence>
<dbReference type="PANTHER" id="PTHR32054:SF31">
    <property type="entry name" value="PROTEIN WEAK CHLOROPLAST MOVEMENT UNDER BLUE LIGHT 1"/>
    <property type="match status" value="1"/>
</dbReference>
<dbReference type="GO" id="GO:0009904">
    <property type="term" value="P:chloroplast accumulation movement"/>
    <property type="evidence" value="ECO:0007669"/>
    <property type="project" value="TreeGrafter"/>
</dbReference>
<reference evidence="5 6" key="1">
    <citation type="submission" date="2020-08" db="EMBL/GenBank/DDBJ databases">
        <title>Plant Genome Project.</title>
        <authorList>
            <person name="Zhang R.-G."/>
        </authorList>
    </citation>
    <scope>NUCLEOTIDE SEQUENCE [LARGE SCALE GENOMIC DNA]</scope>
    <source>
        <tissue evidence="5">Rhizome</tissue>
    </source>
</reference>
<dbReference type="PANTHER" id="PTHR32054">
    <property type="entry name" value="HEAVY CHAIN, PUTATIVE, EXPRESSED-RELATED-RELATED"/>
    <property type="match status" value="1"/>
</dbReference>
<evidence type="ECO:0000256" key="3">
    <source>
        <dbReference type="SAM" id="Coils"/>
    </source>
</evidence>
<feature type="region of interest" description="Disordered" evidence="4">
    <location>
        <begin position="261"/>
        <end position="281"/>
    </location>
</feature>
<dbReference type="AlphaFoldDB" id="A0A8J5GB85"/>
<proteinExistence type="inferred from homology"/>
<comment type="caution">
    <text evidence="5">The sequence shown here is derived from an EMBL/GenBank/DDBJ whole genome shotgun (WGS) entry which is preliminary data.</text>
</comment>